<dbReference type="Proteomes" id="UP000241788">
    <property type="component" value="Unassembled WGS sequence"/>
</dbReference>
<feature type="chain" id="PRO_5012500978" evidence="1">
    <location>
        <begin position="21"/>
        <end position="307"/>
    </location>
</feature>
<evidence type="ECO:0000313" key="2">
    <source>
        <dbReference type="EMBL" id="SIP86744.1"/>
    </source>
</evidence>
<gene>
    <name evidence="2" type="ORF">SAMN05421546_0071</name>
</gene>
<dbReference type="EMBL" id="FTLW01000001">
    <property type="protein sequence ID" value="SIP86744.1"/>
    <property type="molecule type" value="Genomic_DNA"/>
</dbReference>
<accession>A0A1N6N3U0</accession>
<dbReference type="RefSeq" id="WP_129582771.1">
    <property type="nucleotide sequence ID" value="NZ_FTLW01000001.1"/>
</dbReference>
<keyword evidence="1" id="KW-0732">Signal</keyword>
<dbReference type="AlphaFoldDB" id="A0A1N6N3U0"/>
<protein>
    <submittedName>
        <fullName evidence="2">Uncharacterized protein</fullName>
    </submittedName>
</protein>
<name>A0A1N6N3U0_9GAMM</name>
<reference evidence="3" key="1">
    <citation type="submission" date="2017-01" db="EMBL/GenBank/DDBJ databases">
        <authorList>
            <person name="Varghese N."/>
            <person name="Submissions S."/>
        </authorList>
    </citation>
    <scope>NUCLEOTIDE SEQUENCE [LARGE SCALE GENOMIC DNA]</scope>
    <source>
        <strain evidence="3">UM1</strain>
    </source>
</reference>
<proteinExistence type="predicted"/>
<feature type="signal peptide" evidence="1">
    <location>
        <begin position="1"/>
        <end position="20"/>
    </location>
</feature>
<organism evidence="2 3">
    <name type="scientific">Solilutibacter tolerans</name>
    <dbReference type="NCBI Taxonomy" id="1604334"/>
    <lineage>
        <taxon>Bacteria</taxon>
        <taxon>Pseudomonadati</taxon>
        <taxon>Pseudomonadota</taxon>
        <taxon>Gammaproteobacteria</taxon>
        <taxon>Lysobacterales</taxon>
        <taxon>Lysobacteraceae</taxon>
        <taxon>Solilutibacter</taxon>
    </lineage>
</organism>
<evidence type="ECO:0000256" key="1">
    <source>
        <dbReference type="SAM" id="SignalP"/>
    </source>
</evidence>
<evidence type="ECO:0000313" key="3">
    <source>
        <dbReference type="Proteomes" id="UP000241788"/>
    </source>
</evidence>
<sequence length="307" mass="34227">MKTPLLLLIAMCSVASNAWASEATRYVIEGPYSEREAKSAIKRLSSDPVDQADNRRFLSVAHDVKLQARCKAEGWFKAGPSGLLKPKQESTDLASLRIASGLYEARLKLTDKSTGQSYYLLPAKERDGDIAPQSNAATQTRNHRLYVGVDPGSGKVLGREILVYDRRYQLLTGDWGPWQTDMWAGGCNFDPKLTTGTLLVSSLSEREFDIARQSAMVTNARQRNDAMAAEADRTRPQKSQIGTSICKTQSDVLLEGFTEARSPDSNKIQIRIWRASFPENGRPSRVSPPGFKEQIIWDDPDNWKLCQ</sequence>
<dbReference type="OrthoDB" id="7069374at2"/>
<keyword evidence="3" id="KW-1185">Reference proteome</keyword>